<keyword evidence="2" id="KW-0863">Zinc-finger</keyword>
<keyword evidence="6" id="KW-1185">Reference proteome</keyword>
<dbReference type="OrthoDB" id="5806173at2759"/>
<evidence type="ECO:0000259" key="4">
    <source>
        <dbReference type="Pfam" id="PF04500"/>
    </source>
</evidence>
<sequence length="166" mass="19336">MHVNEACPKSGNHREKAQKNFINSIRQWIDVSMTSSVSQRNKEKFFHNGYMYTFAQFNHSKEIKFWRCDKRHIFGCIARLHTSAATNEVLKQVNDHCHDSDPNKVEVNAYCAAIKRRAEETLESPDVIIDEEYKNTDPSVRSQLPSNEAMKKVIQRKRASMKPRPI</sequence>
<dbReference type="InterPro" id="IPR007588">
    <property type="entry name" value="Znf_FLYWCH"/>
</dbReference>
<organism evidence="5 6">
    <name type="scientific">Trichuris trichiura</name>
    <name type="common">Whipworm</name>
    <name type="synonym">Trichocephalus trichiurus</name>
    <dbReference type="NCBI Taxonomy" id="36087"/>
    <lineage>
        <taxon>Eukaryota</taxon>
        <taxon>Metazoa</taxon>
        <taxon>Ecdysozoa</taxon>
        <taxon>Nematoda</taxon>
        <taxon>Enoplea</taxon>
        <taxon>Dorylaimia</taxon>
        <taxon>Trichinellida</taxon>
        <taxon>Trichuridae</taxon>
        <taxon>Trichuris</taxon>
    </lineage>
</organism>
<keyword evidence="3" id="KW-0862">Zinc</keyword>
<evidence type="ECO:0000256" key="3">
    <source>
        <dbReference type="ARBA" id="ARBA00022833"/>
    </source>
</evidence>
<dbReference type="EMBL" id="HG807185">
    <property type="protein sequence ID" value="CDW60545.1"/>
    <property type="molecule type" value="Genomic_DNA"/>
</dbReference>
<evidence type="ECO:0000256" key="2">
    <source>
        <dbReference type="ARBA" id="ARBA00022771"/>
    </source>
</evidence>
<name>A0A077ZPA4_TRITR</name>
<gene>
    <name evidence="5" type="ORF">TTRE_0000893201</name>
</gene>
<reference evidence="5" key="2">
    <citation type="submission" date="2014-03" db="EMBL/GenBank/DDBJ databases">
        <title>The whipworm genome and dual-species transcriptomics of an intimate host-pathogen interaction.</title>
        <authorList>
            <person name="Foth B.J."/>
            <person name="Tsai I.J."/>
            <person name="Reid A.J."/>
            <person name="Bancroft A.J."/>
            <person name="Nichol S."/>
            <person name="Tracey A."/>
            <person name="Holroyd N."/>
            <person name="Cotton J.A."/>
            <person name="Stanley E.J."/>
            <person name="Zarowiecki M."/>
            <person name="Liu J.Z."/>
            <person name="Huckvale T."/>
            <person name="Cooper P.J."/>
            <person name="Grencis R.K."/>
            <person name="Berriman M."/>
        </authorList>
    </citation>
    <scope>NUCLEOTIDE SEQUENCE [LARGE SCALE GENOMIC DNA]</scope>
</reference>
<accession>A0A077ZPA4</accession>
<dbReference type="GO" id="GO:0008270">
    <property type="term" value="F:zinc ion binding"/>
    <property type="evidence" value="ECO:0007669"/>
    <property type="project" value="UniProtKB-KW"/>
</dbReference>
<reference evidence="5" key="1">
    <citation type="submission" date="2014-01" db="EMBL/GenBank/DDBJ databases">
        <authorList>
            <person name="Aslett M."/>
        </authorList>
    </citation>
    <scope>NUCLEOTIDE SEQUENCE</scope>
</reference>
<keyword evidence="1" id="KW-0479">Metal-binding</keyword>
<protein>
    <submittedName>
        <fullName evidence="5">FLYWCH domain containing protein</fullName>
    </submittedName>
</protein>
<evidence type="ECO:0000313" key="6">
    <source>
        <dbReference type="Proteomes" id="UP000030665"/>
    </source>
</evidence>
<dbReference type="Pfam" id="PF04500">
    <property type="entry name" value="FLYWCH"/>
    <property type="match status" value="1"/>
</dbReference>
<proteinExistence type="predicted"/>
<feature type="domain" description="FLYWCH-type" evidence="4">
    <location>
        <begin position="38"/>
        <end position="98"/>
    </location>
</feature>
<dbReference type="Proteomes" id="UP000030665">
    <property type="component" value="Unassembled WGS sequence"/>
</dbReference>
<dbReference type="AlphaFoldDB" id="A0A077ZPA4"/>
<evidence type="ECO:0000256" key="1">
    <source>
        <dbReference type="ARBA" id="ARBA00022723"/>
    </source>
</evidence>
<evidence type="ECO:0000313" key="5">
    <source>
        <dbReference type="EMBL" id="CDW60545.1"/>
    </source>
</evidence>
<dbReference type="Gene3D" id="2.20.25.240">
    <property type="match status" value="1"/>
</dbReference>